<dbReference type="InterPro" id="IPR055561">
    <property type="entry name" value="DUF7137"/>
</dbReference>
<feature type="compositionally biased region" description="Polar residues" evidence="1">
    <location>
        <begin position="65"/>
        <end position="78"/>
    </location>
</feature>
<accession>A0A1X0R654</accession>
<dbReference type="PANTHER" id="PTHR42028:SF1">
    <property type="entry name" value="YALI0E30657P"/>
    <property type="match status" value="1"/>
</dbReference>
<dbReference type="AlphaFoldDB" id="A0A1X0R654"/>
<dbReference type="EMBL" id="KV921903">
    <property type="protein sequence ID" value="ORE07509.1"/>
    <property type="molecule type" value="Genomic_DNA"/>
</dbReference>
<evidence type="ECO:0000256" key="1">
    <source>
        <dbReference type="SAM" id="MobiDB-lite"/>
    </source>
</evidence>
<dbReference type="OrthoDB" id="2435509at2759"/>
<sequence length="285" mass="29820">MRLLLLQFIFLAFLGTFIKADLIKRVPQAAQTPAAPAGGNNNNNGTLPASTTQAPAASVTPAVPGNSTVAPSGNSTVPISPGANNQTSVVNGNNTVSSNSSNTWANLPTSASYGNTVYPGSATFLTPKPSKSVSPLYRIDKNENVTFVWSFTNLLVRPSNLTLAAVAPNSVTYTITAMQGAETSAVWHLKDVPPASPLMMGMYQIQLYDQRGPTAMAQPGWLSPASGLTIAFYSAESYVPPSGSDYCPTCFYNAGKRLSESIGPIAVAFGVASVTSVLILYGILY</sequence>
<keyword evidence="3" id="KW-0732">Signal</keyword>
<evidence type="ECO:0000313" key="5">
    <source>
        <dbReference type="EMBL" id="ORE07509.1"/>
    </source>
</evidence>
<evidence type="ECO:0000256" key="3">
    <source>
        <dbReference type="SAM" id="SignalP"/>
    </source>
</evidence>
<keyword evidence="2" id="KW-1133">Transmembrane helix</keyword>
<feature type="compositionally biased region" description="Low complexity" evidence="1">
    <location>
        <begin position="32"/>
        <end position="46"/>
    </location>
</feature>
<feature type="domain" description="DUF7137" evidence="4">
    <location>
        <begin position="117"/>
        <end position="249"/>
    </location>
</feature>
<dbReference type="Proteomes" id="UP000242414">
    <property type="component" value="Unassembled WGS sequence"/>
</dbReference>
<keyword evidence="2" id="KW-0812">Transmembrane</keyword>
<dbReference type="Pfam" id="PF23585">
    <property type="entry name" value="DUF7137"/>
    <property type="match status" value="1"/>
</dbReference>
<evidence type="ECO:0000259" key="4">
    <source>
        <dbReference type="Pfam" id="PF23585"/>
    </source>
</evidence>
<feature type="chain" id="PRO_5013049385" description="DUF7137 domain-containing protein" evidence="3">
    <location>
        <begin position="21"/>
        <end position="285"/>
    </location>
</feature>
<proteinExistence type="predicted"/>
<keyword evidence="2" id="KW-0472">Membrane</keyword>
<gene>
    <name evidence="5" type="ORF">BCV72DRAFT_304592</name>
</gene>
<feature type="signal peptide" evidence="3">
    <location>
        <begin position="1"/>
        <end position="20"/>
    </location>
</feature>
<feature type="transmembrane region" description="Helical" evidence="2">
    <location>
        <begin position="262"/>
        <end position="284"/>
    </location>
</feature>
<feature type="compositionally biased region" description="Low complexity" evidence="1">
    <location>
        <begin position="84"/>
        <end position="103"/>
    </location>
</feature>
<reference evidence="5" key="1">
    <citation type="journal article" date="2016" name="Proc. Natl. Acad. Sci. U.S.A.">
        <title>Lipid metabolic changes in an early divergent fungus govern the establishment of a mutualistic symbiosis with endobacteria.</title>
        <authorList>
            <person name="Lastovetsky O.A."/>
            <person name="Gaspar M.L."/>
            <person name="Mondo S.J."/>
            <person name="LaButti K.M."/>
            <person name="Sandor L."/>
            <person name="Grigoriev I.V."/>
            <person name="Henry S.A."/>
            <person name="Pawlowska T.E."/>
        </authorList>
    </citation>
    <scope>NUCLEOTIDE SEQUENCE [LARGE SCALE GENOMIC DNA]</scope>
    <source>
        <strain evidence="5">ATCC 52814</strain>
    </source>
</reference>
<feature type="region of interest" description="Disordered" evidence="1">
    <location>
        <begin position="32"/>
        <end position="103"/>
    </location>
</feature>
<protein>
    <recommendedName>
        <fullName evidence="4">DUF7137 domain-containing protein</fullName>
    </recommendedName>
</protein>
<name>A0A1X0R654_RHIZD</name>
<evidence type="ECO:0000256" key="2">
    <source>
        <dbReference type="SAM" id="Phobius"/>
    </source>
</evidence>
<dbReference type="PANTHER" id="PTHR42028">
    <property type="entry name" value="CHROMOSOME 1, WHOLE GENOME SHOTGUN SEQUENCE"/>
    <property type="match status" value="1"/>
</dbReference>
<dbReference type="VEuPathDB" id="FungiDB:BCV72DRAFT_304592"/>
<organism evidence="5">
    <name type="scientific">Rhizopus microsporus var. microsporus</name>
    <dbReference type="NCBI Taxonomy" id="86635"/>
    <lineage>
        <taxon>Eukaryota</taxon>
        <taxon>Fungi</taxon>
        <taxon>Fungi incertae sedis</taxon>
        <taxon>Mucoromycota</taxon>
        <taxon>Mucoromycotina</taxon>
        <taxon>Mucoromycetes</taxon>
        <taxon>Mucorales</taxon>
        <taxon>Mucorineae</taxon>
        <taxon>Rhizopodaceae</taxon>
        <taxon>Rhizopus</taxon>
    </lineage>
</organism>